<reference evidence="3 4" key="1">
    <citation type="journal article" date="2018" name="Sci. Rep.">
        <title>Raphidocelis subcapitata (=Pseudokirchneriella subcapitata) provides an insight into genome evolution and environmental adaptations in the Sphaeropleales.</title>
        <authorList>
            <person name="Suzuki S."/>
            <person name="Yamaguchi H."/>
            <person name="Nakajima N."/>
            <person name="Kawachi M."/>
        </authorList>
    </citation>
    <scope>NUCLEOTIDE SEQUENCE [LARGE SCALE GENOMIC DNA]</scope>
    <source>
        <strain evidence="3 4">NIES-35</strain>
    </source>
</reference>
<evidence type="ECO:0000313" key="3">
    <source>
        <dbReference type="EMBL" id="GBF93445.1"/>
    </source>
</evidence>
<feature type="compositionally biased region" description="Pro residues" evidence="1">
    <location>
        <begin position="176"/>
        <end position="188"/>
    </location>
</feature>
<sequence length="706" mass="73786">MPGESGCWQSAPGEEEDDQPRQPLQFKIVLLGGAAVGKTALATAATGGELTGQTPYRPTIGVDFYRAALTLGPSPLALQLWDVGSGVSTLAMAANYLHACDAVLMVHDLTRWQTLSLAEEWLSALRVLYGAAPMPYAALVGTHRDALPAPAPPLGDAAAARDPAGEGEQLGVPQQQQPPPPPPPPPQQQQPQPQQQQQQHQQHQHQHQHQQQQQHQHQEKAQQAPASAEDAIARHKRAEEVVARVAADLAGVPLEAPAAQPGAAGGTAAADGQEGRGEEGPETPAAAAPCSRRPASVVGRWLVACWRGCRRLPRRGRRVAAASTGGGGGSLECAARPRPVRHAGLPLASPLPAAAPPAVGEQAAPLLDAPPLDAPLRSDAVLAALEQLYAAYKVEHWACLEELRTLHSEFKRSGGTALADADADGDAPAAAGGADRQAAIAAAGTFRELLHALELVQPRRKQQQSPAQQQPKPAGKGGDAMEVDEPQQQQDQEEQQQAQARRYGDEVCGFGSDDEPAAFSDAEDAVLGSGAAGRAAAGWQAGSSGRSAPSTGQQLEAWRERFRGNLGGLAALERAASAASAVFMDAQGALACFAGRAGRYLVRRAAVTVGRSTDSRGDVDIDLAREVPAAKVSRLQAQLLLGRDGGFVVQNVGRRCVMVNGVPLERGASAPLPHLSLLEIGGVRLLFLANPLAVARALARSEMLVM</sequence>
<dbReference type="Pfam" id="PF00498">
    <property type="entry name" value="FHA"/>
    <property type="match status" value="1"/>
</dbReference>
<feature type="compositionally biased region" description="Low complexity" evidence="1">
    <location>
        <begin position="487"/>
        <end position="500"/>
    </location>
</feature>
<dbReference type="Pfam" id="PF00071">
    <property type="entry name" value="Ras"/>
    <property type="match status" value="1"/>
</dbReference>
<dbReference type="SMART" id="SM00240">
    <property type="entry name" value="FHA"/>
    <property type="match status" value="1"/>
</dbReference>
<dbReference type="PANTHER" id="PTHR13233:SF0">
    <property type="entry name" value="MICROSPHERULE PROTEIN 1"/>
    <property type="match status" value="1"/>
</dbReference>
<dbReference type="InterPro" id="IPR037912">
    <property type="entry name" value="MCRS1"/>
</dbReference>
<dbReference type="STRING" id="307507.A0A2V0P8N5"/>
<feature type="compositionally biased region" description="Low complexity" evidence="1">
    <location>
        <begin position="189"/>
        <end position="201"/>
    </location>
</feature>
<name>A0A2V0P8N5_9CHLO</name>
<dbReference type="Gene3D" id="2.60.200.20">
    <property type="match status" value="1"/>
</dbReference>
<dbReference type="Proteomes" id="UP000247498">
    <property type="component" value="Unassembled WGS sequence"/>
</dbReference>
<feature type="region of interest" description="Disordered" evidence="1">
    <location>
        <begin position="257"/>
        <end position="292"/>
    </location>
</feature>
<dbReference type="InParanoid" id="A0A2V0P8N5"/>
<comment type="caution">
    <text evidence="3">The sequence shown here is derived from an EMBL/GenBank/DDBJ whole genome shotgun (WGS) entry which is preliminary data.</text>
</comment>
<dbReference type="SMART" id="SM00175">
    <property type="entry name" value="RAB"/>
    <property type="match status" value="1"/>
</dbReference>
<dbReference type="GO" id="GO:0003924">
    <property type="term" value="F:GTPase activity"/>
    <property type="evidence" value="ECO:0007669"/>
    <property type="project" value="InterPro"/>
</dbReference>
<dbReference type="GO" id="GO:0044545">
    <property type="term" value="C:NSL complex"/>
    <property type="evidence" value="ECO:0007669"/>
    <property type="project" value="TreeGrafter"/>
</dbReference>
<dbReference type="InterPro" id="IPR000253">
    <property type="entry name" value="FHA_dom"/>
</dbReference>
<dbReference type="SUPFAM" id="SSF49879">
    <property type="entry name" value="SMAD/FHA domain"/>
    <property type="match status" value="1"/>
</dbReference>
<feature type="domain" description="FHA" evidence="2">
    <location>
        <begin position="607"/>
        <end position="664"/>
    </location>
</feature>
<dbReference type="GO" id="GO:0002151">
    <property type="term" value="F:G-quadruplex RNA binding"/>
    <property type="evidence" value="ECO:0007669"/>
    <property type="project" value="InterPro"/>
</dbReference>
<feature type="compositionally biased region" description="Low complexity" evidence="1">
    <location>
        <begin position="257"/>
        <end position="272"/>
    </location>
</feature>
<dbReference type="InterPro" id="IPR008984">
    <property type="entry name" value="SMAD_FHA_dom_sf"/>
</dbReference>
<evidence type="ECO:0000256" key="1">
    <source>
        <dbReference type="SAM" id="MobiDB-lite"/>
    </source>
</evidence>
<dbReference type="SUPFAM" id="SSF52540">
    <property type="entry name" value="P-loop containing nucleoside triphosphate hydrolases"/>
    <property type="match status" value="1"/>
</dbReference>
<feature type="compositionally biased region" description="Low complexity" evidence="1">
    <location>
        <begin position="463"/>
        <end position="474"/>
    </location>
</feature>
<dbReference type="GO" id="GO:0005525">
    <property type="term" value="F:GTP binding"/>
    <property type="evidence" value="ECO:0007669"/>
    <property type="project" value="InterPro"/>
</dbReference>
<dbReference type="PANTHER" id="PTHR13233">
    <property type="entry name" value="MICROSPHERULE PROTEIN 1"/>
    <property type="match status" value="1"/>
</dbReference>
<dbReference type="OrthoDB" id="10262769at2759"/>
<dbReference type="AlphaFoldDB" id="A0A2V0P8N5"/>
<dbReference type="EMBL" id="BDRX01000041">
    <property type="protein sequence ID" value="GBF93445.1"/>
    <property type="molecule type" value="Genomic_DNA"/>
</dbReference>
<protein>
    <recommendedName>
        <fullName evidence="2">FHA domain-containing protein</fullName>
    </recommendedName>
</protein>
<evidence type="ECO:0000259" key="2">
    <source>
        <dbReference type="PROSITE" id="PS50006"/>
    </source>
</evidence>
<keyword evidence="4" id="KW-1185">Reference proteome</keyword>
<dbReference type="GO" id="GO:0045944">
    <property type="term" value="P:positive regulation of transcription by RNA polymerase II"/>
    <property type="evidence" value="ECO:0007669"/>
    <property type="project" value="TreeGrafter"/>
</dbReference>
<dbReference type="PROSITE" id="PS50006">
    <property type="entry name" value="FHA_DOMAIN"/>
    <property type="match status" value="1"/>
</dbReference>
<proteinExistence type="predicted"/>
<dbReference type="Gene3D" id="3.40.50.300">
    <property type="entry name" value="P-loop containing nucleotide triphosphate hydrolases"/>
    <property type="match status" value="1"/>
</dbReference>
<dbReference type="GO" id="GO:0071339">
    <property type="term" value="C:MLL1 complex"/>
    <property type="evidence" value="ECO:0007669"/>
    <property type="project" value="InterPro"/>
</dbReference>
<dbReference type="InterPro" id="IPR027417">
    <property type="entry name" value="P-loop_NTPase"/>
</dbReference>
<gene>
    <name evidence="3" type="ORF">Rsub_06578</name>
</gene>
<dbReference type="InterPro" id="IPR001806">
    <property type="entry name" value="Small_GTPase"/>
</dbReference>
<feature type="compositionally biased region" description="Low complexity" evidence="1">
    <location>
        <begin position="282"/>
        <end position="292"/>
    </location>
</feature>
<accession>A0A2V0P8N5</accession>
<dbReference type="PROSITE" id="PS51419">
    <property type="entry name" value="RAB"/>
    <property type="match status" value="1"/>
</dbReference>
<evidence type="ECO:0000313" key="4">
    <source>
        <dbReference type="Proteomes" id="UP000247498"/>
    </source>
</evidence>
<feature type="region of interest" description="Disordered" evidence="1">
    <location>
        <begin position="458"/>
        <end position="507"/>
    </location>
</feature>
<dbReference type="GO" id="GO:0031011">
    <property type="term" value="C:Ino80 complex"/>
    <property type="evidence" value="ECO:0007669"/>
    <property type="project" value="InterPro"/>
</dbReference>
<feature type="region of interest" description="Disordered" evidence="1">
    <location>
        <begin position="1"/>
        <end position="22"/>
    </location>
</feature>
<feature type="region of interest" description="Disordered" evidence="1">
    <location>
        <begin position="149"/>
        <end position="232"/>
    </location>
</feature>
<organism evidence="3 4">
    <name type="scientific">Raphidocelis subcapitata</name>
    <dbReference type="NCBI Taxonomy" id="307507"/>
    <lineage>
        <taxon>Eukaryota</taxon>
        <taxon>Viridiplantae</taxon>
        <taxon>Chlorophyta</taxon>
        <taxon>core chlorophytes</taxon>
        <taxon>Chlorophyceae</taxon>
        <taxon>CS clade</taxon>
        <taxon>Sphaeropleales</taxon>
        <taxon>Selenastraceae</taxon>
        <taxon>Raphidocelis</taxon>
    </lineage>
</organism>